<dbReference type="EMBL" id="AZHX01002869">
    <property type="protein sequence ID" value="ETW92541.1"/>
    <property type="molecule type" value="Genomic_DNA"/>
</dbReference>
<proteinExistence type="predicted"/>
<accession>W4L5C2</accession>
<evidence type="ECO:0000256" key="3">
    <source>
        <dbReference type="ARBA" id="ARBA00023002"/>
    </source>
</evidence>
<dbReference type="Pfam" id="PF00296">
    <property type="entry name" value="Bac_luciferase"/>
    <property type="match status" value="1"/>
</dbReference>
<dbReference type="PANTHER" id="PTHR42847">
    <property type="entry name" value="ALKANESULFONATE MONOOXYGENASE"/>
    <property type="match status" value="1"/>
</dbReference>
<gene>
    <name evidence="6" type="ORF">ETSY2_53195</name>
</gene>
<keyword evidence="4" id="KW-0503">Monooxygenase</keyword>
<dbReference type="Proteomes" id="UP000019140">
    <property type="component" value="Unassembled WGS sequence"/>
</dbReference>
<dbReference type="NCBIfam" id="TIGR03619">
    <property type="entry name" value="F420_Rv2161c"/>
    <property type="match status" value="1"/>
</dbReference>
<dbReference type="AlphaFoldDB" id="W4L5C2"/>
<keyword evidence="1" id="KW-0285">Flavoprotein</keyword>
<evidence type="ECO:0000256" key="4">
    <source>
        <dbReference type="ARBA" id="ARBA00023033"/>
    </source>
</evidence>
<reference evidence="6 7" key="1">
    <citation type="journal article" date="2014" name="Nature">
        <title>An environmental bacterial taxon with a large and distinct metabolic repertoire.</title>
        <authorList>
            <person name="Wilson M.C."/>
            <person name="Mori T."/>
            <person name="Ruckert C."/>
            <person name="Uria A.R."/>
            <person name="Helf M.J."/>
            <person name="Takada K."/>
            <person name="Gernert C."/>
            <person name="Steffens U.A."/>
            <person name="Heycke N."/>
            <person name="Schmitt S."/>
            <person name="Rinke C."/>
            <person name="Helfrich E.J."/>
            <person name="Brachmann A.O."/>
            <person name="Gurgui C."/>
            <person name="Wakimoto T."/>
            <person name="Kracht M."/>
            <person name="Crusemann M."/>
            <person name="Hentschel U."/>
            <person name="Abe I."/>
            <person name="Matsunaga S."/>
            <person name="Kalinowski J."/>
            <person name="Takeyama H."/>
            <person name="Piel J."/>
        </authorList>
    </citation>
    <scope>NUCLEOTIDE SEQUENCE [LARGE SCALE GENOMIC DNA]</scope>
    <source>
        <strain evidence="7">TSY2</strain>
    </source>
</reference>
<comment type="caution">
    <text evidence="6">The sequence shown here is derived from an EMBL/GenBank/DDBJ whole genome shotgun (WGS) entry which is preliminary data.</text>
</comment>
<dbReference type="InterPro" id="IPR050172">
    <property type="entry name" value="SsuD_RutA_monooxygenase"/>
</dbReference>
<dbReference type="SUPFAM" id="SSF51679">
    <property type="entry name" value="Bacterial luciferase-like"/>
    <property type="match status" value="1"/>
</dbReference>
<feature type="domain" description="Luciferase-like" evidence="5">
    <location>
        <begin position="12"/>
        <end position="226"/>
    </location>
</feature>
<dbReference type="GO" id="GO:0046306">
    <property type="term" value="P:alkanesulfonate catabolic process"/>
    <property type="evidence" value="ECO:0007669"/>
    <property type="project" value="TreeGrafter"/>
</dbReference>
<evidence type="ECO:0000313" key="6">
    <source>
        <dbReference type="EMBL" id="ETW92541.1"/>
    </source>
</evidence>
<dbReference type="PANTHER" id="PTHR42847:SF4">
    <property type="entry name" value="ALKANESULFONATE MONOOXYGENASE-RELATED"/>
    <property type="match status" value="1"/>
</dbReference>
<organism evidence="6 7">
    <name type="scientific">Candidatus Entotheonella gemina</name>
    <dbReference type="NCBI Taxonomy" id="1429439"/>
    <lineage>
        <taxon>Bacteria</taxon>
        <taxon>Pseudomonadati</taxon>
        <taxon>Nitrospinota/Tectimicrobiota group</taxon>
        <taxon>Candidatus Tectimicrobiota</taxon>
        <taxon>Candidatus Entotheonellia</taxon>
        <taxon>Candidatus Entotheonellales</taxon>
        <taxon>Candidatus Entotheonellaceae</taxon>
        <taxon>Candidatus Entotheonella</taxon>
    </lineage>
</organism>
<dbReference type="HOGENOM" id="CLU_1083737_0_0_7"/>
<evidence type="ECO:0000259" key="5">
    <source>
        <dbReference type="Pfam" id="PF00296"/>
    </source>
</evidence>
<dbReference type="GO" id="GO:0008726">
    <property type="term" value="F:alkanesulfonate monooxygenase activity"/>
    <property type="evidence" value="ECO:0007669"/>
    <property type="project" value="TreeGrafter"/>
</dbReference>
<protein>
    <recommendedName>
        <fullName evidence="5">Luciferase-like domain-containing protein</fullName>
    </recommendedName>
</protein>
<evidence type="ECO:0000256" key="2">
    <source>
        <dbReference type="ARBA" id="ARBA00022643"/>
    </source>
</evidence>
<name>W4L5C2_9BACT</name>
<feature type="non-terminal residue" evidence="6">
    <location>
        <position position="1"/>
    </location>
</feature>
<evidence type="ECO:0000256" key="1">
    <source>
        <dbReference type="ARBA" id="ARBA00022630"/>
    </source>
</evidence>
<keyword evidence="2" id="KW-0288">FMN</keyword>
<dbReference type="Gene3D" id="3.20.20.30">
    <property type="entry name" value="Luciferase-like domain"/>
    <property type="match status" value="1"/>
</dbReference>
<evidence type="ECO:0000313" key="7">
    <source>
        <dbReference type="Proteomes" id="UP000019140"/>
    </source>
</evidence>
<dbReference type="InterPro" id="IPR036661">
    <property type="entry name" value="Luciferase-like_sf"/>
</dbReference>
<keyword evidence="3" id="KW-0560">Oxidoreductase</keyword>
<sequence>YIRQRLDDKPYYHPLATLSYLSATTQRVALGTSVMVLPYHNPVAMAKYVATLDQMSDGRVILGIGAGAMTEEFEALGVSMRQRGALTNESMAVMRELWTSPDPEFDSQRWHFADLKFAPKPKQKPHVPLWIGGASPGAMKRTATMGDGWHPTGLSPDDFQTASETLRQMAVEAGRASDAITMSVRVEVEAHGGPSSDRAQDRARLPGDDVEKMIDGIRAYQNAGVEHIVLALNTGDVARISELMQIISSMVIPSFR</sequence>
<dbReference type="InterPro" id="IPR011251">
    <property type="entry name" value="Luciferase-like_dom"/>
</dbReference>
<dbReference type="InterPro" id="IPR019921">
    <property type="entry name" value="Lucif-like_OxRdtase_Rv2161c"/>
</dbReference>
<keyword evidence="7" id="KW-1185">Reference proteome</keyword>